<proteinExistence type="predicted"/>
<dbReference type="SUPFAM" id="SSF51905">
    <property type="entry name" value="FAD/NAD(P)-binding domain"/>
    <property type="match status" value="1"/>
</dbReference>
<dbReference type="EMBL" id="JADBGI010000001">
    <property type="protein sequence ID" value="MBE2997202.1"/>
    <property type="molecule type" value="Genomic_DNA"/>
</dbReference>
<dbReference type="Pfam" id="PF17885">
    <property type="entry name" value="Smoa_sbd"/>
    <property type="match status" value="1"/>
</dbReference>
<dbReference type="InterPro" id="IPR036188">
    <property type="entry name" value="FAD/NAD-bd_sf"/>
</dbReference>
<feature type="domain" description="Styrene monooxygenase StyA putative substrate binding" evidence="1">
    <location>
        <begin position="218"/>
        <end position="272"/>
    </location>
</feature>
<evidence type="ECO:0000313" key="2">
    <source>
        <dbReference type="EMBL" id="MBE2997202.1"/>
    </source>
</evidence>
<protein>
    <recommendedName>
        <fullName evidence="1">Styrene monooxygenase StyA putative substrate binding domain-containing protein</fullName>
    </recommendedName>
</protein>
<name>A0ABR9P042_9ACTN</name>
<dbReference type="RefSeq" id="WP_193119864.1">
    <property type="nucleotide sequence ID" value="NZ_JADBGI010000001.1"/>
</dbReference>
<evidence type="ECO:0000259" key="1">
    <source>
        <dbReference type="Pfam" id="PF17885"/>
    </source>
</evidence>
<reference evidence="2 3" key="1">
    <citation type="submission" date="2020-09" db="EMBL/GenBank/DDBJ databases">
        <title>Diversity and distribution of actinomycetes associated with coral in the coast of Hainan.</title>
        <authorList>
            <person name="Li F."/>
        </authorList>
    </citation>
    <scope>NUCLEOTIDE SEQUENCE [LARGE SCALE GENOMIC DNA]</scope>
    <source>
        <strain evidence="2 3">HNM0947</strain>
    </source>
</reference>
<comment type="caution">
    <text evidence="2">The sequence shown here is derived from an EMBL/GenBank/DDBJ whole genome shotgun (WGS) entry which is preliminary data.</text>
</comment>
<sequence length="442" mass="47298">MTKILIVGASPAGLLLAHGLLDHSYDVTLINAASSHDIRYSHRPAITHFTLPTALAHEQVSGLAMWEHLAPRISGARVHLHPPGASAMTVESAFATYGVSVDRRVKSADWLEFAEDRGAKVVISGITISDLEFFWRMYDLVILATGHGELSALFAPASNAPVPARRAVAQAILTGVAETEAADRHVVGPPPGAPPGYLPEPVVSDHAEVASSPEIRAILSPVLVDSGPQHVLQLMGSSGGPMDAWPERPGRDDIWRRMAELTRQHAPALFERIEDAGPVPEQQDVSLHSYAPHVRNPVGHLPSGGLVLGMAEAVIATDDPVAAQAQNMAIASASHYLSRILAHTGAFSPAWMTETFEGLWQGTPCPEFPFAGMGRAITGLSEVLDLIWAPEAPPHLAEVLGAATHDQRVADRFVGGLDDPRSYAWLQDPHTAKDYLSSLTRP</sequence>
<gene>
    <name evidence="2" type="ORF">IDM40_00585</name>
</gene>
<dbReference type="Proteomes" id="UP000806528">
    <property type="component" value="Unassembled WGS sequence"/>
</dbReference>
<evidence type="ECO:0000313" key="3">
    <source>
        <dbReference type="Proteomes" id="UP000806528"/>
    </source>
</evidence>
<organism evidence="2 3">
    <name type="scientific">Nocardiopsis coralli</name>
    <dbReference type="NCBI Taxonomy" id="2772213"/>
    <lineage>
        <taxon>Bacteria</taxon>
        <taxon>Bacillati</taxon>
        <taxon>Actinomycetota</taxon>
        <taxon>Actinomycetes</taxon>
        <taxon>Streptosporangiales</taxon>
        <taxon>Nocardiopsidaceae</taxon>
        <taxon>Nocardiopsis</taxon>
    </lineage>
</organism>
<accession>A0ABR9P042</accession>
<keyword evidence="3" id="KW-1185">Reference proteome</keyword>
<dbReference type="InterPro" id="IPR041654">
    <property type="entry name" value="StyA_sbd"/>
</dbReference>
<dbReference type="Gene3D" id="3.50.50.60">
    <property type="entry name" value="FAD/NAD(P)-binding domain"/>
    <property type="match status" value="2"/>
</dbReference>